<dbReference type="PANTHER" id="PTHR31306:SF4">
    <property type="entry name" value="ALPHA-1,2-GALACTOSYLTRANSFERASE"/>
    <property type="match status" value="1"/>
</dbReference>
<evidence type="ECO:0000313" key="6">
    <source>
        <dbReference type="EMBL" id="KAF1991743.1"/>
    </source>
</evidence>
<comment type="similarity">
    <text evidence="1">Belongs to the glycosyltransferase 34 family.</text>
</comment>
<accession>A0A6G1HEZ0</accession>
<dbReference type="OrthoDB" id="205108at2759"/>
<evidence type="ECO:0000256" key="2">
    <source>
        <dbReference type="ARBA" id="ARBA00022676"/>
    </source>
</evidence>
<dbReference type="AlphaFoldDB" id="A0A6G1HEZ0"/>
<evidence type="ECO:0000256" key="1">
    <source>
        <dbReference type="ARBA" id="ARBA00005664"/>
    </source>
</evidence>
<keyword evidence="7" id="KW-1185">Reference proteome</keyword>
<evidence type="ECO:0000313" key="7">
    <source>
        <dbReference type="Proteomes" id="UP000800041"/>
    </source>
</evidence>
<dbReference type="Gene3D" id="3.90.550.10">
    <property type="entry name" value="Spore Coat Polysaccharide Biosynthesis Protein SpsA, Chain A"/>
    <property type="match status" value="1"/>
</dbReference>
<organism evidence="6 7">
    <name type="scientific">Aulographum hederae CBS 113979</name>
    <dbReference type="NCBI Taxonomy" id="1176131"/>
    <lineage>
        <taxon>Eukaryota</taxon>
        <taxon>Fungi</taxon>
        <taxon>Dikarya</taxon>
        <taxon>Ascomycota</taxon>
        <taxon>Pezizomycotina</taxon>
        <taxon>Dothideomycetes</taxon>
        <taxon>Pleosporomycetidae</taxon>
        <taxon>Aulographales</taxon>
        <taxon>Aulographaceae</taxon>
    </lineage>
</organism>
<keyword evidence="5" id="KW-1133">Transmembrane helix</keyword>
<keyword evidence="2" id="KW-0328">Glycosyltransferase</keyword>
<reference evidence="6" key="1">
    <citation type="journal article" date="2020" name="Stud. Mycol.">
        <title>101 Dothideomycetes genomes: a test case for predicting lifestyles and emergence of pathogens.</title>
        <authorList>
            <person name="Haridas S."/>
            <person name="Albert R."/>
            <person name="Binder M."/>
            <person name="Bloem J."/>
            <person name="Labutti K."/>
            <person name="Salamov A."/>
            <person name="Andreopoulos B."/>
            <person name="Baker S."/>
            <person name="Barry K."/>
            <person name="Bills G."/>
            <person name="Bluhm B."/>
            <person name="Cannon C."/>
            <person name="Castanera R."/>
            <person name="Culley D."/>
            <person name="Daum C."/>
            <person name="Ezra D."/>
            <person name="Gonzalez J."/>
            <person name="Henrissat B."/>
            <person name="Kuo A."/>
            <person name="Liang C."/>
            <person name="Lipzen A."/>
            <person name="Lutzoni F."/>
            <person name="Magnuson J."/>
            <person name="Mondo S."/>
            <person name="Nolan M."/>
            <person name="Ohm R."/>
            <person name="Pangilinan J."/>
            <person name="Park H.-J."/>
            <person name="Ramirez L."/>
            <person name="Alfaro M."/>
            <person name="Sun H."/>
            <person name="Tritt A."/>
            <person name="Yoshinaga Y."/>
            <person name="Zwiers L.-H."/>
            <person name="Turgeon B."/>
            <person name="Goodwin S."/>
            <person name="Spatafora J."/>
            <person name="Crous P."/>
            <person name="Grigoriev I."/>
        </authorList>
    </citation>
    <scope>NUCLEOTIDE SEQUENCE</scope>
    <source>
        <strain evidence="6">CBS 113979</strain>
    </source>
</reference>
<dbReference type="InterPro" id="IPR029044">
    <property type="entry name" value="Nucleotide-diphossugar_trans"/>
</dbReference>
<dbReference type="EMBL" id="ML977139">
    <property type="protein sequence ID" value="KAF1991743.1"/>
    <property type="molecule type" value="Genomic_DNA"/>
</dbReference>
<dbReference type="Pfam" id="PF05637">
    <property type="entry name" value="Glyco_transf_34"/>
    <property type="match status" value="1"/>
</dbReference>
<feature type="region of interest" description="Disordered" evidence="4">
    <location>
        <begin position="61"/>
        <end position="101"/>
    </location>
</feature>
<feature type="transmembrane region" description="Helical" evidence="5">
    <location>
        <begin position="7"/>
        <end position="25"/>
    </location>
</feature>
<keyword evidence="5" id="KW-0812">Transmembrane</keyword>
<dbReference type="PANTHER" id="PTHR31306">
    <property type="entry name" value="ALPHA-1,6-MANNOSYLTRANSFERASE MNN11-RELATED"/>
    <property type="match status" value="1"/>
</dbReference>
<protein>
    <submittedName>
        <fullName evidence="6">Glycosyltransferase family 34 protein</fullName>
    </submittedName>
</protein>
<gene>
    <name evidence="6" type="ORF">K402DRAFT_389126</name>
</gene>
<dbReference type="GO" id="GO:0016757">
    <property type="term" value="F:glycosyltransferase activity"/>
    <property type="evidence" value="ECO:0007669"/>
    <property type="project" value="UniProtKB-KW"/>
</dbReference>
<proteinExistence type="inferred from homology"/>
<keyword evidence="5" id="KW-0472">Membrane</keyword>
<dbReference type="GO" id="GO:0000139">
    <property type="term" value="C:Golgi membrane"/>
    <property type="evidence" value="ECO:0007669"/>
    <property type="project" value="TreeGrafter"/>
</dbReference>
<dbReference type="InterPro" id="IPR008630">
    <property type="entry name" value="Glyco_trans_34"/>
</dbReference>
<evidence type="ECO:0000256" key="4">
    <source>
        <dbReference type="SAM" id="MobiDB-lite"/>
    </source>
</evidence>
<evidence type="ECO:0000256" key="5">
    <source>
        <dbReference type="SAM" id="Phobius"/>
    </source>
</evidence>
<dbReference type="GO" id="GO:0006487">
    <property type="term" value="P:protein N-linked glycosylation"/>
    <property type="evidence" value="ECO:0007669"/>
    <property type="project" value="TreeGrafter"/>
</dbReference>
<dbReference type="Proteomes" id="UP000800041">
    <property type="component" value="Unassembled WGS sequence"/>
</dbReference>
<name>A0A6G1HEZ0_9PEZI</name>
<sequence>MTRLARHYVAAIAVIVIVLCTFQLLRFPSTPTTSAEADANPAASRYDKIQKGWQQFWQSATGATDAKGSQVDDKALKDSSSFGEEEDPPKMGNDGAWATPSVLSSVKPTKASDNTATAHPFSASWTAGASTAAVASPTATSKYVIPADDFEEDEKAEGKKLTKPKYLPLAKDFDPTKHVFDVPENIVYDPAGPRPDQVILLTASDGKGHNGGIENIMETTAENRKLYCEHHGYINQFVNISKYDMKGAHAVWAKLPAIIEAFQTHPQAQWVWWLDLDAIIMTPSVSLNSLLLSHASMRKAITFGKDYVHGGNKKTGSRMGEKDDVDLADIDLLVAQDHNGVNAGSFLLRRSVFTQMLMDLWRDPLFVQQPWEGREQEVLRKLIVNHSTVRQHVGLIGQRVINSYPQGGDIMGWREGDLIVHMAGCWVSNHCQEWWRDFWNKKKSV</sequence>
<keyword evidence="3 6" id="KW-0808">Transferase</keyword>
<evidence type="ECO:0000256" key="3">
    <source>
        <dbReference type="ARBA" id="ARBA00022679"/>
    </source>
</evidence>